<dbReference type="RefSeq" id="WP_003350868.1">
    <property type="nucleotide sequence ID" value="NZ_AFEU01000001.1"/>
</dbReference>
<reference evidence="2 3" key="1">
    <citation type="journal article" date="2012" name="Appl. Environ. Microbiol.">
        <title>Genome Sequence of Thermotolerant Bacillus methanolicus: Features and Regulation Related to Methylotrophy and Production of L-Lysine and L-Glutamate from Methanol.</title>
        <authorList>
            <person name="Heggeset T.M."/>
            <person name="Krog A."/>
            <person name="Balzer S."/>
            <person name="Wentzel A."/>
            <person name="Ellingsen T.E."/>
            <person name="Brautaset T."/>
        </authorList>
    </citation>
    <scope>NUCLEOTIDE SEQUENCE [LARGE SCALE GENOMIC DNA]</scope>
    <source>
        <strain evidence="2 3">PB1</strain>
    </source>
</reference>
<dbReference type="PATRIC" id="fig|997296.3.peg.880"/>
<proteinExistence type="predicted"/>
<dbReference type="Pfam" id="PF16291">
    <property type="entry name" value="DUF4937"/>
    <property type="match status" value="1"/>
</dbReference>
<dbReference type="OrthoDB" id="2627153at2"/>
<comment type="caution">
    <text evidence="2">The sequence shown here is derived from an EMBL/GenBank/DDBJ whole genome shotgun (WGS) entry which is preliminary data.</text>
</comment>
<dbReference type="Proteomes" id="UP000010523">
    <property type="component" value="Unassembled WGS sequence"/>
</dbReference>
<organism evidence="2 3">
    <name type="scientific">Bacillus methanolicus PB1</name>
    <dbReference type="NCBI Taxonomy" id="997296"/>
    <lineage>
        <taxon>Bacteria</taxon>
        <taxon>Bacillati</taxon>
        <taxon>Bacillota</taxon>
        <taxon>Bacilli</taxon>
        <taxon>Bacillales</taxon>
        <taxon>Bacillaceae</taxon>
        <taxon>Bacillus</taxon>
    </lineage>
</organism>
<name>I3E6F7_BACMT</name>
<keyword evidence="3" id="KW-1185">Reference proteome</keyword>
<sequence>MLIKWIMCNVPENKKEMFSQAQEQWAVLKSLDGFLGRVGGWDTNNTLKAGISWRRSMYIY</sequence>
<evidence type="ECO:0000259" key="1">
    <source>
        <dbReference type="Pfam" id="PF16291"/>
    </source>
</evidence>
<dbReference type="EMBL" id="AFEU01000001">
    <property type="protein sequence ID" value="EIJ82078.1"/>
    <property type="molecule type" value="Genomic_DNA"/>
</dbReference>
<evidence type="ECO:0000313" key="2">
    <source>
        <dbReference type="EMBL" id="EIJ82078.1"/>
    </source>
</evidence>
<protein>
    <recommendedName>
        <fullName evidence="1">DUF4937 domain-containing protein</fullName>
    </recommendedName>
</protein>
<accession>I3E6F7</accession>
<feature type="domain" description="DUF4937" evidence="1">
    <location>
        <begin position="2"/>
        <end position="51"/>
    </location>
</feature>
<dbReference type="InterPro" id="IPR032555">
    <property type="entry name" value="DUF4937"/>
</dbReference>
<dbReference type="AlphaFoldDB" id="I3E6F7"/>
<evidence type="ECO:0000313" key="3">
    <source>
        <dbReference type="Proteomes" id="UP000010523"/>
    </source>
</evidence>
<gene>
    <name evidence="2" type="ORF">PB1_04040</name>
</gene>